<reference evidence="1" key="2">
    <citation type="submission" date="2018-05" db="EMBL/GenBank/DDBJ databases">
        <title>OgluRS3 (Oryza glumaepatula Reference Sequence Version 3).</title>
        <authorList>
            <person name="Zhang J."/>
            <person name="Kudrna D."/>
            <person name="Lee S."/>
            <person name="Talag J."/>
            <person name="Welchert J."/>
            <person name="Wing R.A."/>
        </authorList>
    </citation>
    <scope>NUCLEOTIDE SEQUENCE [LARGE SCALE GENOMIC DNA]</scope>
</reference>
<proteinExistence type="predicted"/>
<dbReference type="Proteomes" id="UP000026961">
    <property type="component" value="Chromosome 12"/>
</dbReference>
<sequence length="77" mass="8286">MGSAPAFNKPMKQCSGDALVVQTRNGGTEAGQIRMKQQRPAVVGQEILKLSSTPSGSIYGSIILLKRRLKSLRTKPC</sequence>
<protein>
    <submittedName>
        <fullName evidence="1">Uncharacterized protein</fullName>
    </submittedName>
</protein>
<dbReference type="EnsemblPlants" id="OGLUM12G16480.1">
    <property type="protein sequence ID" value="OGLUM12G16480.1"/>
    <property type="gene ID" value="OGLUM12G16480"/>
</dbReference>
<dbReference type="AlphaFoldDB" id="A0A0E0BTS3"/>
<accession>A0A0E0BTS3</accession>
<dbReference type="Gramene" id="OGLUM12G16480.1">
    <property type="protein sequence ID" value="OGLUM12G16480.1"/>
    <property type="gene ID" value="OGLUM12G16480"/>
</dbReference>
<dbReference type="HOGENOM" id="CLU_2642097_0_0_1"/>
<name>A0A0E0BTS3_9ORYZ</name>
<reference evidence="1" key="1">
    <citation type="submission" date="2015-04" db="UniProtKB">
        <authorList>
            <consortium name="EnsemblPlants"/>
        </authorList>
    </citation>
    <scope>IDENTIFICATION</scope>
</reference>
<evidence type="ECO:0000313" key="1">
    <source>
        <dbReference type="EnsemblPlants" id="OGLUM12G16480.1"/>
    </source>
</evidence>
<keyword evidence="2" id="KW-1185">Reference proteome</keyword>
<evidence type="ECO:0000313" key="2">
    <source>
        <dbReference type="Proteomes" id="UP000026961"/>
    </source>
</evidence>
<organism evidence="1">
    <name type="scientific">Oryza glumipatula</name>
    <dbReference type="NCBI Taxonomy" id="40148"/>
    <lineage>
        <taxon>Eukaryota</taxon>
        <taxon>Viridiplantae</taxon>
        <taxon>Streptophyta</taxon>
        <taxon>Embryophyta</taxon>
        <taxon>Tracheophyta</taxon>
        <taxon>Spermatophyta</taxon>
        <taxon>Magnoliopsida</taxon>
        <taxon>Liliopsida</taxon>
        <taxon>Poales</taxon>
        <taxon>Poaceae</taxon>
        <taxon>BOP clade</taxon>
        <taxon>Oryzoideae</taxon>
        <taxon>Oryzeae</taxon>
        <taxon>Oryzinae</taxon>
        <taxon>Oryza</taxon>
    </lineage>
</organism>